<dbReference type="PANTHER" id="PTHR43685:SF13">
    <property type="entry name" value="O ANTIGEN BIOSYNTHESIS RHAMNOSYLTRANSFERASE RFBN"/>
    <property type="match status" value="1"/>
</dbReference>
<dbReference type="Proteomes" id="UP000613193">
    <property type="component" value="Unassembled WGS sequence"/>
</dbReference>
<accession>A0A934PWV1</accession>
<evidence type="ECO:0000313" key="1">
    <source>
        <dbReference type="EMBL" id="MBK0381147.1"/>
    </source>
</evidence>
<protein>
    <submittedName>
        <fullName evidence="1">Glycosyltransferase family 2 protein</fullName>
    </submittedName>
</protein>
<dbReference type="Pfam" id="PF13641">
    <property type="entry name" value="Glyco_tranf_2_3"/>
    <property type="match status" value="1"/>
</dbReference>
<keyword evidence="2" id="KW-1185">Reference proteome</keyword>
<dbReference type="InterPro" id="IPR029044">
    <property type="entry name" value="Nucleotide-diphossugar_trans"/>
</dbReference>
<organism evidence="1 2">
    <name type="scientific">Mucilaginibacter segetis</name>
    <dbReference type="NCBI Taxonomy" id="2793071"/>
    <lineage>
        <taxon>Bacteria</taxon>
        <taxon>Pseudomonadati</taxon>
        <taxon>Bacteroidota</taxon>
        <taxon>Sphingobacteriia</taxon>
        <taxon>Sphingobacteriales</taxon>
        <taxon>Sphingobacteriaceae</taxon>
        <taxon>Mucilaginibacter</taxon>
    </lineage>
</organism>
<reference evidence="1" key="1">
    <citation type="submission" date="2020-12" db="EMBL/GenBank/DDBJ databases">
        <title>Bacterial novel species Mucilaginibacter sp. SD-g isolated from soil.</title>
        <authorList>
            <person name="Jung H.-Y."/>
        </authorList>
    </citation>
    <scope>NUCLEOTIDE SEQUENCE</scope>
    <source>
        <strain evidence="1">SD-g</strain>
    </source>
</reference>
<dbReference type="AlphaFoldDB" id="A0A934PWV1"/>
<evidence type="ECO:0000313" key="2">
    <source>
        <dbReference type="Proteomes" id="UP000613193"/>
    </source>
</evidence>
<dbReference type="Gene3D" id="3.90.550.10">
    <property type="entry name" value="Spore Coat Polysaccharide Biosynthesis Protein SpsA, Chain A"/>
    <property type="match status" value="1"/>
</dbReference>
<dbReference type="SUPFAM" id="SSF53448">
    <property type="entry name" value="Nucleotide-diphospho-sugar transferases"/>
    <property type="match status" value="1"/>
</dbReference>
<name>A0A934PWV1_9SPHI</name>
<sequence>MKFSVLVPTLNAGSQWRVFLENFAKQSVKPHSCIIIDSGSTDETVALALEAGFTVKQIDKRDFRHGATRQELVNLSVNCDICVFLTQDAILAAEDSLEKLIAVFLKDNKVALAYGRQLPHLGAKTLETHARLFNYPPVSEIRTLKDKERLGFKTIFCSDSFAAYRKEVLNRLGGFPPDTIMGEDTIVAAEMLKAGYKIAYVAEATVHHSHTYTLKEEFKRYFDTGVFHTQNSHLKKEFGNADGEGLRYVLSEMRYVIKNRSFILPYSMFSVMAKWLGYKLGVKYRWFSHNTVKNMSMHKSYWSRVHN</sequence>
<comment type="caution">
    <text evidence="1">The sequence shown here is derived from an EMBL/GenBank/DDBJ whole genome shotgun (WGS) entry which is preliminary data.</text>
</comment>
<dbReference type="InterPro" id="IPR050834">
    <property type="entry name" value="Glycosyltransf_2"/>
</dbReference>
<proteinExistence type="predicted"/>
<dbReference type="PANTHER" id="PTHR43685">
    <property type="entry name" value="GLYCOSYLTRANSFERASE"/>
    <property type="match status" value="1"/>
</dbReference>
<dbReference type="EMBL" id="JAEHFW010000003">
    <property type="protein sequence ID" value="MBK0381147.1"/>
    <property type="molecule type" value="Genomic_DNA"/>
</dbReference>
<dbReference type="GO" id="GO:0044010">
    <property type="term" value="P:single-species biofilm formation"/>
    <property type="evidence" value="ECO:0007669"/>
    <property type="project" value="TreeGrafter"/>
</dbReference>
<gene>
    <name evidence="1" type="ORF">I5M19_17620</name>
</gene>